<evidence type="ECO:0000313" key="3">
    <source>
        <dbReference type="EMBL" id="AYG03156.1"/>
    </source>
</evidence>
<reference evidence="3 4" key="1">
    <citation type="submission" date="2018-09" db="EMBL/GenBank/DDBJ databases">
        <title>Genome sequencing of strain 2DFW10M-5.</title>
        <authorList>
            <person name="Heo J."/>
            <person name="Kim S.-J."/>
            <person name="Kwon S.-W."/>
        </authorList>
    </citation>
    <scope>NUCLEOTIDE SEQUENCE [LARGE SCALE GENOMIC DNA]</scope>
    <source>
        <strain evidence="3 4">2DFW10M-5</strain>
    </source>
</reference>
<organism evidence="3 4">
    <name type="scientific">Gryllotalpicola protaetiae</name>
    <dbReference type="NCBI Taxonomy" id="2419771"/>
    <lineage>
        <taxon>Bacteria</taxon>
        <taxon>Bacillati</taxon>
        <taxon>Actinomycetota</taxon>
        <taxon>Actinomycetes</taxon>
        <taxon>Micrococcales</taxon>
        <taxon>Microbacteriaceae</taxon>
        <taxon>Gryllotalpicola</taxon>
    </lineage>
</organism>
<dbReference type="PANTHER" id="PTHR30006:SF2">
    <property type="entry name" value="ABC TRANSPORTER SUBSTRATE-BINDING PROTEIN"/>
    <property type="match status" value="1"/>
</dbReference>
<evidence type="ECO:0000313" key="4">
    <source>
        <dbReference type="Proteomes" id="UP000275069"/>
    </source>
</evidence>
<dbReference type="InterPro" id="IPR006059">
    <property type="entry name" value="SBP"/>
</dbReference>
<keyword evidence="4" id="KW-1185">Reference proteome</keyword>
<feature type="signal peptide" evidence="2">
    <location>
        <begin position="1"/>
        <end position="19"/>
    </location>
</feature>
<protein>
    <submittedName>
        <fullName evidence="3">Extracellular solute-binding protein</fullName>
    </submittedName>
</protein>
<proteinExistence type="predicted"/>
<dbReference type="KEGG" id="gry:D7I44_06180"/>
<dbReference type="OrthoDB" id="366726at2"/>
<evidence type="ECO:0000256" key="2">
    <source>
        <dbReference type="SAM" id="SignalP"/>
    </source>
</evidence>
<dbReference type="Pfam" id="PF13416">
    <property type="entry name" value="SBP_bac_8"/>
    <property type="match status" value="1"/>
</dbReference>
<dbReference type="SUPFAM" id="SSF53850">
    <property type="entry name" value="Periplasmic binding protein-like II"/>
    <property type="match status" value="1"/>
</dbReference>
<evidence type="ECO:0000256" key="1">
    <source>
        <dbReference type="ARBA" id="ARBA00022729"/>
    </source>
</evidence>
<dbReference type="Gene3D" id="3.40.190.10">
    <property type="entry name" value="Periplasmic binding protein-like II"/>
    <property type="match status" value="2"/>
</dbReference>
<name>A0A387BQA4_9MICO</name>
<keyword evidence="1 2" id="KW-0732">Signal</keyword>
<dbReference type="AlphaFoldDB" id="A0A387BQA4"/>
<dbReference type="EMBL" id="CP032624">
    <property type="protein sequence ID" value="AYG03156.1"/>
    <property type="molecule type" value="Genomic_DNA"/>
</dbReference>
<sequence>MVAGMLPVAAVVLAACSQAASTPAASSAAPSVSATPDSAAEQALIAQAKQGGKVQLYTSVDPTTAATLANQFQQLYGIPVQVTRLVSGPLVARYTAEAQAGKPVADVVIAANEPFFADGLSKGWLLPMTSAQVPNIAQLPKTFQYDGSVGVGTSRLSGLAVNTQLVTSGAPTTWQQLTDAKWKGKMVTDDPRTIPVVLAQWQALDKKLGDSYLQKIAQQDVEWAPSLVTGVQEVAAGEKTLAFGINQGHVSPLISTAPNAPVTQPITYLKPVDVGFAWNAGVSAHSGNPAGGRLFINWLLTDQGQQLFNGATLSPSVLPAVTIPGAPPITKDFVDLTTNENIPTTEETRILNLLGLNK</sequence>
<gene>
    <name evidence="3" type="ORF">D7I44_06180</name>
</gene>
<feature type="chain" id="PRO_5039595834" evidence="2">
    <location>
        <begin position="20"/>
        <end position="358"/>
    </location>
</feature>
<accession>A0A387BQA4</accession>
<dbReference type="Proteomes" id="UP000275069">
    <property type="component" value="Chromosome"/>
</dbReference>
<dbReference type="PANTHER" id="PTHR30006">
    <property type="entry name" value="THIAMINE-BINDING PERIPLASMIC PROTEIN-RELATED"/>
    <property type="match status" value="1"/>
</dbReference>